<dbReference type="AlphaFoldDB" id="A0A7W7IRV6"/>
<dbReference type="InterPro" id="IPR035901">
    <property type="entry name" value="GIY-YIG_endonuc_sf"/>
</dbReference>
<name>A0A7W7IRV6_9CAUL</name>
<sequence length="35" mass="4000">MRDDGTEGFWVYIVANHRNGVIYTGHTDNLRPSHA</sequence>
<organism evidence="1 2">
    <name type="scientific">Brevundimonas bullata</name>
    <dbReference type="NCBI Taxonomy" id="13160"/>
    <lineage>
        <taxon>Bacteria</taxon>
        <taxon>Pseudomonadati</taxon>
        <taxon>Pseudomonadota</taxon>
        <taxon>Alphaproteobacteria</taxon>
        <taxon>Caulobacterales</taxon>
        <taxon>Caulobacteraceae</taxon>
        <taxon>Brevundimonas</taxon>
    </lineage>
</organism>
<dbReference type="GO" id="GO:0004519">
    <property type="term" value="F:endonuclease activity"/>
    <property type="evidence" value="ECO:0007669"/>
    <property type="project" value="UniProtKB-KW"/>
</dbReference>
<dbReference type="EMBL" id="JACHKY010000005">
    <property type="protein sequence ID" value="MBB4799138.1"/>
    <property type="molecule type" value="Genomic_DNA"/>
</dbReference>
<dbReference type="SUPFAM" id="SSF82771">
    <property type="entry name" value="GIY-YIG endonuclease"/>
    <property type="match status" value="1"/>
</dbReference>
<accession>A0A7W7IRV6</accession>
<evidence type="ECO:0000313" key="1">
    <source>
        <dbReference type="EMBL" id="MBB4799138.1"/>
    </source>
</evidence>
<keyword evidence="1" id="KW-0255">Endonuclease</keyword>
<keyword evidence="1" id="KW-0378">Hydrolase</keyword>
<keyword evidence="2" id="KW-1185">Reference proteome</keyword>
<comment type="caution">
    <text evidence="1">The sequence shown here is derived from an EMBL/GenBank/DDBJ whole genome shotgun (WGS) entry which is preliminary data.</text>
</comment>
<dbReference type="Proteomes" id="UP000539957">
    <property type="component" value="Unassembled WGS sequence"/>
</dbReference>
<keyword evidence="1" id="KW-0540">Nuclease</keyword>
<evidence type="ECO:0000313" key="2">
    <source>
        <dbReference type="Proteomes" id="UP000539957"/>
    </source>
</evidence>
<gene>
    <name evidence="1" type="ORF">HNP32_002894</name>
</gene>
<proteinExistence type="predicted"/>
<reference evidence="1 2" key="1">
    <citation type="submission" date="2020-08" db="EMBL/GenBank/DDBJ databases">
        <title>Functional genomics of gut bacteria from endangered species of beetles.</title>
        <authorList>
            <person name="Carlos-Shanley C."/>
        </authorList>
    </citation>
    <scope>NUCLEOTIDE SEQUENCE [LARGE SCALE GENOMIC DNA]</scope>
    <source>
        <strain evidence="1 2">S00123</strain>
    </source>
</reference>
<protein>
    <submittedName>
        <fullName evidence="1">Putative GIY-YIG superfamily endonuclease</fullName>
    </submittedName>
</protein>